<proteinExistence type="predicted"/>
<feature type="signal peptide" evidence="1">
    <location>
        <begin position="1"/>
        <end position="20"/>
    </location>
</feature>
<dbReference type="Gene3D" id="2.160.20.80">
    <property type="entry name" value="E3 ubiquitin-protein ligase SopA"/>
    <property type="match status" value="1"/>
</dbReference>
<feature type="chain" id="PRO_5021220304" description="Pentapeptide repeat-containing protein" evidence="1">
    <location>
        <begin position="21"/>
        <end position="263"/>
    </location>
</feature>
<dbReference type="Proteomes" id="UP000316727">
    <property type="component" value="Unassembled WGS sequence"/>
</dbReference>
<dbReference type="RefSeq" id="WP_140621025.1">
    <property type="nucleotide sequence ID" value="NZ_VFRQ01000003.1"/>
</dbReference>
<comment type="caution">
    <text evidence="2">The sequence shown here is derived from an EMBL/GenBank/DDBJ whole genome shotgun (WGS) entry which is preliminary data.</text>
</comment>
<protein>
    <recommendedName>
        <fullName evidence="4">Pentapeptide repeat-containing protein</fullName>
    </recommendedName>
</protein>
<evidence type="ECO:0000256" key="1">
    <source>
        <dbReference type="SAM" id="SignalP"/>
    </source>
</evidence>
<reference evidence="2 3" key="1">
    <citation type="submission" date="2019-06" db="EMBL/GenBank/DDBJ databases">
        <title>A novel bacterium of genus Pontibacter, isolated from marine sediment.</title>
        <authorList>
            <person name="Huang H."/>
            <person name="Mo K."/>
            <person name="Hu Y."/>
        </authorList>
    </citation>
    <scope>NUCLEOTIDE SEQUENCE [LARGE SCALE GENOMIC DNA]</scope>
    <source>
        <strain evidence="2 3">HB172049</strain>
    </source>
</reference>
<keyword evidence="3" id="KW-1185">Reference proteome</keyword>
<dbReference type="EMBL" id="VFRQ01000003">
    <property type="protein sequence ID" value="TPE45002.1"/>
    <property type="molecule type" value="Genomic_DNA"/>
</dbReference>
<dbReference type="Pfam" id="PF13576">
    <property type="entry name" value="Pentapeptide_3"/>
    <property type="match status" value="1"/>
</dbReference>
<name>A0A501W8E4_9BACT</name>
<gene>
    <name evidence="2" type="ORF">FJM65_08300</name>
</gene>
<accession>A0A501W8E4</accession>
<dbReference type="OrthoDB" id="1123130at2"/>
<dbReference type="AlphaFoldDB" id="A0A501W8E4"/>
<evidence type="ECO:0008006" key="4">
    <source>
        <dbReference type="Google" id="ProtNLM"/>
    </source>
</evidence>
<keyword evidence="1" id="KW-0732">Signal</keyword>
<evidence type="ECO:0000313" key="3">
    <source>
        <dbReference type="Proteomes" id="UP000316727"/>
    </source>
</evidence>
<sequence>MMRKVSLLLVLCMLPLFTWAQTKVNATDIIAKINRGEAVSYENAEIVGDLDMTRLQNMKLAKGGNSKYDSEEYVSTVTAPISFINCKFTGNVLGYFNPDNGVKMTKRQNKVYNTNFEESVLFESCTFERETAFKYSHFEEEVSFVSSRFAEEALFKYADFEEDVNFSNVRFNRDANFKYVEFPEQASFAGATFIGEANFKYAKFEHGVSFEKALFDGAANFKYAKASGSFNVAGASFKGDNDFKYTELNNRKVTLASLQSMHR</sequence>
<organism evidence="2 3">
    <name type="scientific">Pontibacter mangrovi</name>
    <dbReference type="NCBI Taxonomy" id="2589816"/>
    <lineage>
        <taxon>Bacteria</taxon>
        <taxon>Pseudomonadati</taxon>
        <taxon>Bacteroidota</taxon>
        <taxon>Cytophagia</taxon>
        <taxon>Cytophagales</taxon>
        <taxon>Hymenobacteraceae</taxon>
        <taxon>Pontibacter</taxon>
    </lineage>
</organism>
<evidence type="ECO:0000313" key="2">
    <source>
        <dbReference type="EMBL" id="TPE45002.1"/>
    </source>
</evidence>
<dbReference type="InterPro" id="IPR001646">
    <property type="entry name" value="5peptide_repeat"/>
</dbReference>